<evidence type="ECO:0008006" key="3">
    <source>
        <dbReference type="Google" id="ProtNLM"/>
    </source>
</evidence>
<sequence length="119" mass="13448">MFINFSNHPSDAWGEVQLNAAMEYGDVMDVPFPAVNPYADKEEIHKICDKYVTQIMNLNPSCVLCQGEFCVAYGVISALKKLGVKVVAACSERKSAERKVDDKIEKVSIFTFVQFREYE</sequence>
<name>A0ABR7P945_9FIRM</name>
<evidence type="ECO:0000313" key="2">
    <source>
        <dbReference type="Proteomes" id="UP000661649"/>
    </source>
</evidence>
<protein>
    <recommendedName>
        <fullName evidence="3">CRISPR-associated protein</fullName>
    </recommendedName>
</protein>
<dbReference type="RefSeq" id="WP_187558264.1">
    <property type="nucleotide sequence ID" value="NZ_JACRTP010000001.1"/>
</dbReference>
<dbReference type="Proteomes" id="UP000661649">
    <property type="component" value="Unassembled WGS sequence"/>
</dbReference>
<proteinExistence type="predicted"/>
<keyword evidence="2" id="KW-1185">Reference proteome</keyword>
<evidence type="ECO:0000313" key="1">
    <source>
        <dbReference type="EMBL" id="MBC8627782.1"/>
    </source>
</evidence>
<comment type="caution">
    <text evidence="1">The sequence shown here is derived from an EMBL/GenBank/DDBJ whole genome shotgun (WGS) entry which is preliminary data.</text>
</comment>
<gene>
    <name evidence="1" type="ORF">H8712_03985</name>
</gene>
<organism evidence="1 2">
    <name type="scientific">Blautia stercoris</name>
    <dbReference type="NCBI Taxonomy" id="871664"/>
    <lineage>
        <taxon>Bacteria</taxon>
        <taxon>Bacillati</taxon>
        <taxon>Bacillota</taxon>
        <taxon>Clostridia</taxon>
        <taxon>Lachnospirales</taxon>
        <taxon>Lachnospiraceae</taxon>
        <taxon>Blautia</taxon>
    </lineage>
</organism>
<dbReference type="EMBL" id="JACRTP010000001">
    <property type="protein sequence ID" value="MBC8627782.1"/>
    <property type="molecule type" value="Genomic_DNA"/>
</dbReference>
<accession>A0ABR7P945</accession>
<reference evidence="1 2" key="1">
    <citation type="submission" date="2020-08" db="EMBL/GenBank/DDBJ databases">
        <title>Genome public.</title>
        <authorList>
            <person name="Liu C."/>
            <person name="Sun Q."/>
        </authorList>
    </citation>
    <scope>NUCLEOTIDE SEQUENCE [LARGE SCALE GENOMIC DNA]</scope>
    <source>
        <strain evidence="1 2">3_YM_SP_D4_24.mj</strain>
    </source>
</reference>